<organism evidence="1">
    <name type="scientific">Anopheles darlingi</name>
    <name type="common">Mosquito</name>
    <dbReference type="NCBI Taxonomy" id="43151"/>
    <lineage>
        <taxon>Eukaryota</taxon>
        <taxon>Metazoa</taxon>
        <taxon>Ecdysozoa</taxon>
        <taxon>Arthropoda</taxon>
        <taxon>Hexapoda</taxon>
        <taxon>Insecta</taxon>
        <taxon>Pterygota</taxon>
        <taxon>Neoptera</taxon>
        <taxon>Endopterygota</taxon>
        <taxon>Diptera</taxon>
        <taxon>Nematocera</taxon>
        <taxon>Culicoidea</taxon>
        <taxon>Culicidae</taxon>
        <taxon>Anophelinae</taxon>
        <taxon>Anopheles</taxon>
    </lineage>
</organism>
<protein>
    <submittedName>
        <fullName evidence="1">Putative secreted protein</fullName>
    </submittedName>
</protein>
<dbReference type="AlphaFoldDB" id="A0A2M4DJR3"/>
<dbReference type="EMBL" id="GGFL01013604">
    <property type="protein sequence ID" value="MBW77782.1"/>
    <property type="molecule type" value="Transcribed_RNA"/>
</dbReference>
<evidence type="ECO:0000313" key="1">
    <source>
        <dbReference type="EMBL" id="MBW77782.1"/>
    </source>
</evidence>
<sequence length="92" mass="10091">MVVDGPAAVAVAAAAAGSVLLIHRACGYRHLVVGNRLCRRFYSSNAQAKPYAYRLPSFLHNFVSTLCEPHQSIVSKYVQSFGEASKRLLRIL</sequence>
<accession>A0A2M4DJR3</accession>
<proteinExistence type="predicted"/>
<name>A0A2M4DJR3_ANODA</name>
<reference evidence="1" key="1">
    <citation type="submission" date="2018-01" db="EMBL/GenBank/DDBJ databases">
        <title>An insight into the sialome of Amazonian anophelines.</title>
        <authorList>
            <person name="Ribeiro J.M."/>
            <person name="Scarpassa V."/>
            <person name="Calvo E."/>
        </authorList>
    </citation>
    <scope>NUCLEOTIDE SEQUENCE</scope>
</reference>